<evidence type="ECO:0000256" key="4">
    <source>
        <dbReference type="ARBA" id="ARBA00022842"/>
    </source>
</evidence>
<evidence type="ECO:0000256" key="6">
    <source>
        <dbReference type="ARBA" id="ARBA00023125"/>
    </source>
</evidence>
<evidence type="ECO:0000313" key="12">
    <source>
        <dbReference type="EMBL" id="MBC6489411.1"/>
    </source>
</evidence>
<feature type="region of interest" description="Disordered" evidence="9">
    <location>
        <begin position="836"/>
        <end position="863"/>
    </location>
</feature>
<keyword evidence="3" id="KW-0479">Metal-binding</keyword>
<feature type="domain" description="Toprim" evidence="10">
    <location>
        <begin position="3"/>
        <end position="113"/>
    </location>
</feature>
<evidence type="ECO:0000259" key="11">
    <source>
        <dbReference type="PROSITE" id="PS52039"/>
    </source>
</evidence>
<dbReference type="InterPro" id="IPR023406">
    <property type="entry name" value="Topo_IA_AS"/>
</dbReference>
<dbReference type="EC" id="5.6.2.1" evidence="8"/>
<dbReference type="Gene3D" id="1.10.290.10">
    <property type="entry name" value="Topoisomerase I, domain 4"/>
    <property type="match status" value="1"/>
</dbReference>
<gene>
    <name evidence="8" type="primary">topA</name>
    <name evidence="12" type="ORF">BC349_00395</name>
</gene>
<feature type="site" description="Interaction with DNA" evidence="8">
    <location>
        <position position="143"/>
    </location>
</feature>
<dbReference type="CDD" id="cd03363">
    <property type="entry name" value="TOPRIM_TopoIA_TopoI"/>
    <property type="match status" value="1"/>
</dbReference>
<dbReference type="SUPFAM" id="SSF56712">
    <property type="entry name" value="Prokaryotic type I DNA topoisomerase"/>
    <property type="match status" value="1"/>
</dbReference>
<accession>A0ABR7M434</accession>
<feature type="domain" description="Topo IA-type catalytic" evidence="11">
    <location>
        <begin position="129"/>
        <end position="580"/>
    </location>
</feature>
<dbReference type="Proteomes" id="UP000765802">
    <property type="component" value="Unassembled WGS sequence"/>
</dbReference>
<feature type="site" description="Interaction with DNA" evidence="8">
    <location>
        <position position="155"/>
    </location>
</feature>
<evidence type="ECO:0000256" key="8">
    <source>
        <dbReference type="HAMAP-Rule" id="MF_00952"/>
    </source>
</evidence>
<dbReference type="HAMAP" id="MF_00952">
    <property type="entry name" value="Topoisom_1_prok"/>
    <property type="match status" value="1"/>
</dbReference>
<feature type="site" description="Interaction with DNA" evidence="8">
    <location>
        <position position="481"/>
    </location>
</feature>
<dbReference type="Gene3D" id="2.70.20.10">
    <property type="entry name" value="Topoisomerase I, domain 3"/>
    <property type="match status" value="1"/>
</dbReference>
<protein>
    <recommendedName>
        <fullName evidence="8">DNA topoisomerase 1</fullName>
        <ecNumber evidence="8">5.6.2.1</ecNumber>
    </recommendedName>
    <alternativeName>
        <fullName evidence="8">DNA topoisomerase I</fullName>
    </alternativeName>
</protein>
<comment type="catalytic activity">
    <reaction evidence="1 8">
        <text>ATP-independent breakage of single-stranded DNA, followed by passage and rejoining.</text>
        <dbReference type="EC" id="5.6.2.1"/>
    </reaction>
</comment>
<reference evidence="12 13" key="1">
    <citation type="submission" date="2016-07" db="EMBL/GenBank/DDBJ databases">
        <title>Genome analysis of Flavihumibacter stibioxidans YS-17.</title>
        <authorList>
            <person name="Shi K."/>
            <person name="Han Y."/>
            <person name="Wang G."/>
        </authorList>
    </citation>
    <scope>NUCLEOTIDE SEQUENCE [LARGE SCALE GENOMIC DNA]</scope>
    <source>
        <strain evidence="12 13">YS-17</strain>
    </source>
</reference>
<dbReference type="InterPro" id="IPR023405">
    <property type="entry name" value="Topo_IA_core_domain"/>
</dbReference>
<dbReference type="InterPro" id="IPR003602">
    <property type="entry name" value="Topo_IA_DNA-bd_dom"/>
</dbReference>
<dbReference type="InterPro" id="IPR025589">
    <property type="entry name" value="Toprim_C_rpt"/>
</dbReference>
<feature type="site" description="Interaction with DNA" evidence="8">
    <location>
        <position position="291"/>
    </location>
</feature>
<feature type="compositionally biased region" description="Basic residues" evidence="9">
    <location>
        <begin position="838"/>
        <end position="863"/>
    </location>
</feature>
<feature type="active site" description="O-(5'-phospho-DNA)-tyrosine intermediate" evidence="8">
    <location>
        <position position="289"/>
    </location>
</feature>
<evidence type="ECO:0000256" key="5">
    <source>
        <dbReference type="ARBA" id="ARBA00023029"/>
    </source>
</evidence>
<name>A0ABR7M434_9BACT</name>
<dbReference type="InterPro" id="IPR005733">
    <property type="entry name" value="TopoI_bac-type"/>
</dbReference>
<sequence>MAKNLLIVESPAKAKTIEKILGKDFEVKSCYGHIRDLEKGEMGIDINNHYKPRYIVPDEKEKVVRELKQLAKKSEEVWLATDEDREGEAISWHLCEVLGLDPYTTKRIVFHEITKPAIQKAVQQPRTVNMDLVNAQQARRVLDRIVGFELSPVLWRKMSMGTSLSAGRVQSVAVRLIAEREREINHFKSQSHFRIDAWFTAKDLNHKPVNFKAEGQKYNNQEGAEKFLESCVGADYTVADIQVKPGRKSPAAPFTTSTLQQEASRKLGYSVSKTMLIAQKLYESGQITYMRTDSVNLSETAMDSIRQQVTAQFGNRYFQPRKYKNRNESAQEAHEAIRPTYMETTSVDDPETKRLYELIWKRTMASQMADAELEKTIAKISISTNKEELTASGEVLKFDGFLKVYMEDRDEEDLTEEDGNESMLPPLQVKQELPLKEMSATERFNRPAPRYTEASLVKKLEELGIGRPSTYAPTITTILKRGYVEKRDKEGIRRDFRILKLVADRISKEMSQETTGTEKAKLFPTDLGLVVTDFLSQYFNDVMDYGFTAKIEEEFDEVARGKRQWHKMIDEFYNPFKKDVDKTIETAERIKGERELGSDPASGRKVVARMGRYGPMVQIGDAAEEEKPRFAKLKSGQSIETITYDEAMDLFKLPLTIGEYEGQEVSVNVGRFGPYVKWGEEFVSIPKGEDPMTVDLDRAVALISGKKLADAPIATYEGLPVTKGKGRFGPFIKWNDLYINIPRAYNFDSLSQKDCEELIAKKLEKEANRFIRQWPADKIALENGRWGPFIRFGKKMLKLGKKADGSKYSEADLGAITVEEVKKMIEAEIPGAFEKKAKPAAKKAAPKKAATKKAPAKKAAKKK</sequence>
<evidence type="ECO:0000259" key="10">
    <source>
        <dbReference type="PROSITE" id="PS50880"/>
    </source>
</evidence>
<dbReference type="Gene3D" id="1.10.460.10">
    <property type="entry name" value="Topoisomerase I, domain 2"/>
    <property type="match status" value="1"/>
</dbReference>
<evidence type="ECO:0000256" key="3">
    <source>
        <dbReference type="ARBA" id="ARBA00022723"/>
    </source>
</evidence>
<dbReference type="PRINTS" id="PR00417">
    <property type="entry name" value="PRTPISMRASEI"/>
</dbReference>
<evidence type="ECO:0000256" key="7">
    <source>
        <dbReference type="ARBA" id="ARBA00023235"/>
    </source>
</evidence>
<evidence type="ECO:0000256" key="1">
    <source>
        <dbReference type="ARBA" id="ARBA00000213"/>
    </source>
</evidence>
<keyword evidence="13" id="KW-1185">Reference proteome</keyword>
<dbReference type="NCBIfam" id="TIGR01051">
    <property type="entry name" value="topA_bact"/>
    <property type="match status" value="1"/>
</dbReference>
<dbReference type="PROSITE" id="PS52039">
    <property type="entry name" value="TOPO_IA_2"/>
    <property type="match status" value="1"/>
</dbReference>
<dbReference type="Pfam" id="PF01131">
    <property type="entry name" value="Topoisom_bac"/>
    <property type="match status" value="2"/>
</dbReference>
<dbReference type="InterPro" id="IPR013824">
    <property type="entry name" value="Topo_IA_cen_sub1"/>
</dbReference>
<feature type="site" description="Interaction with DNA" evidence="8">
    <location>
        <position position="33"/>
    </location>
</feature>
<dbReference type="InterPro" id="IPR013826">
    <property type="entry name" value="Topo_IA_cen_sub3"/>
</dbReference>
<proteinExistence type="inferred from homology"/>
<dbReference type="SMART" id="SM00436">
    <property type="entry name" value="TOP1Bc"/>
    <property type="match status" value="1"/>
</dbReference>
<dbReference type="RefSeq" id="WP_187254772.1">
    <property type="nucleotide sequence ID" value="NZ_JBHULF010000006.1"/>
</dbReference>
<dbReference type="InterPro" id="IPR006171">
    <property type="entry name" value="TOPRIM_dom"/>
</dbReference>
<evidence type="ECO:0000313" key="13">
    <source>
        <dbReference type="Proteomes" id="UP000765802"/>
    </source>
</evidence>
<dbReference type="Gene3D" id="3.40.50.140">
    <property type="match status" value="1"/>
</dbReference>
<dbReference type="PANTHER" id="PTHR42785:SF1">
    <property type="entry name" value="DNA TOPOISOMERASE"/>
    <property type="match status" value="1"/>
</dbReference>
<dbReference type="CDD" id="cd00186">
    <property type="entry name" value="TOP1Ac"/>
    <property type="match status" value="1"/>
</dbReference>
<organism evidence="12 13">
    <name type="scientific">Flavihumibacter stibioxidans</name>
    <dbReference type="NCBI Taxonomy" id="1834163"/>
    <lineage>
        <taxon>Bacteria</taxon>
        <taxon>Pseudomonadati</taxon>
        <taxon>Bacteroidota</taxon>
        <taxon>Chitinophagia</taxon>
        <taxon>Chitinophagales</taxon>
        <taxon>Chitinophagaceae</taxon>
        <taxon>Flavihumibacter</taxon>
    </lineage>
</organism>
<comment type="caution">
    <text evidence="8">Lacks conserved residue(s) required for the propagation of feature annotation.</text>
</comment>
<dbReference type="Pfam" id="PF13368">
    <property type="entry name" value="Toprim_C_rpt"/>
    <property type="match status" value="3"/>
</dbReference>
<comment type="function">
    <text evidence="8">Releases the supercoiling and torsional tension of DNA, which is introduced during the DNA replication and transcription, by transiently cleaving and rejoining one strand of the DNA duplex. Introduces a single-strand break via transesterification at a target site in duplex DNA. The scissile phosphodiester is attacked by the catalytic tyrosine of the enzyme, resulting in the formation of a DNA-(5'-phosphotyrosyl)-enzyme intermediate and the expulsion of a 3'-OH DNA strand. The free DNA strand then undergoes passage around the unbroken strand, thus removing DNA supercoils. Finally, in the religation step, the DNA 3'-OH attacks the covalent intermediate to expel the active-site tyrosine and restore the DNA phosphodiester backbone.</text>
</comment>
<dbReference type="InterPro" id="IPR013825">
    <property type="entry name" value="Topo_IA_cen_sub2"/>
</dbReference>
<feature type="region of interest" description="Interaction with DNA" evidence="8">
    <location>
        <begin position="165"/>
        <end position="170"/>
    </location>
</feature>
<feature type="site" description="Interaction with DNA" evidence="8">
    <location>
        <position position="139"/>
    </location>
</feature>
<dbReference type="EMBL" id="MBUA01000001">
    <property type="protein sequence ID" value="MBC6489411.1"/>
    <property type="molecule type" value="Genomic_DNA"/>
</dbReference>
<dbReference type="InterPro" id="IPR000380">
    <property type="entry name" value="Topo_IA"/>
</dbReference>
<dbReference type="InterPro" id="IPR034149">
    <property type="entry name" value="TOPRIM_TopoI"/>
</dbReference>
<dbReference type="InterPro" id="IPR028612">
    <property type="entry name" value="Topoisom_1_IA"/>
</dbReference>
<dbReference type="SMART" id="SM00437">
    <property type="entry name" value="TOP1Ac"/>
    <property type="match status" value="1"/>
</dbReference>
<dbReference type="SMART" id="SM00493">
    <property type="entry name" value="TOPRIM"/>
    <property type="match status" value="1"/>
</dbReference>
<comment type="similarity">
    <text evidence="2 8">Belongs to the type IA topoisomerase family.</text>
</comment>
<keyword evidence="7 8" id="KW-0413">Isomerase</keyword>
<keyword evidence="5 8" id="KW-0799">Topoisomerase</keyword>
<dbReference type="Pfam" id="PF01751">
    <property type="entry name" value="Toprim"/>
    <property type="match status" value="1"/>
</dbReference>
<comment type="subunit">
    <text evidence="8">Monomer.</text>
</comment>
<keyword evidence="4" id="KW-0460">Magnesium</keyword>
<evidence type="ECO:0000256" key="9">
    <source>
        <dbReference type="SAM" id="MobiDB-lite"/>
    </source>
</evidence>
<dbReference type="InterPro" id="IPR013497">
    <property type="entry name" value="Topo_IA_cen"/>
</dbReference>
<dbReference type="InterPro" id="IPR003601">
    <property type="entry name" value="Topo_IA_2"/>
</dbReference>
<comment type="caution">
    <text evidence="12">The sequence shown here is derived from an EMBL/GenBank/DDBJ whole genome shotgun (WGS) entry which is preliminary data.</text>
</comment>
<dbReference type="PANTHER" id="PTHR42785">
    <property type="entry name" value="DNA TOPOISOMERASE, TYPE IA, CORE"/>
    <property type="match status" value="1"/>
</dbReference>
<dbReference type="PROSITE" id="PS50880">
    <property type="entry name" value="TOPRIM"/>
    <property type="match status" value="1"/>
</dbReference>
<feature type="site" description="Interaction with DNA" evidence="8">
    <location>
        <position position="140"/>
    </location>
</feature>
<evidence type="ECO:0000256" key="2">
    <source>
        <dbReference type="ARBA" id="ARBA00009446"/>
    </source>
</evidence>
<dbReference type="PROSITE" id="PS00396">
    <property type="entry name" value="TOPO_IA_1"/>
    <property type="match status" value="1"/>
</dbReference>
<keyword evidence="6 8" id="KW-0238">DNA-binding</keyword>